<dbReference type="SUPFAM" id="SSF52540">
    <property type="entry name" value="P-loop containing nucleoside triphosphate hydrolases"/>
    <property type="match status" value="1"/>
</dbReference>
<dbReference type="NCBIfam" id="TIGR00368">
    <property type="entry name" value="YifB family Mg chelatase-like AAA ATPase"/>
    <property type="match status" value="1"/>
</dbReference>
<name>A0A2M7AM31_UNCKA</name>
<organism evidence="3 4">
    <name type="scientific">candidate division WWE3 bacterium CG06_land_8_20_14_3_00_42_16</name>
    <dbReference type="NCBI Taxonomy" id="1975083"/>
    <lineage>
        <taxon>Bacteria</taxon>
        <taxon>Katanobacteria</taxon>
    </lineage>
</organism>
<comment type="caution">
    <text evidence="3">The sequence shown here is derived from an EMBL/GenBank/DDBJ whole genome shotgun (WGS) entry which is preliminary data.</text>
</comment>
<feature type="domain" description="AAA+ ATPase" evidence="2">
    <location>
        <begin position="214"/>
        <end position="397"/>
    </location>
</feature>
<dbReference type="Proteomes" id="UP000229916">
    <property type="component" value="Unassembled WGS sequence"/>
</dbReference>
<dbReference type="InterPro" id="IPR020568">
    <property type="entry name" value="Ribosomal_Su5_D2-typ_SF"/>
</dbReference>
<dbReference type="InterPro" id="IPR014721">
    <property type="entry name" value="Ribsml_uS5_D2-typ_fold_subgr"/>
</dbReference>
<dbReference type="SMART" id="SM00382">
    <property type="entry name" value="AAA"/>
    <property type="match status" value="1"/>
</dbReference>
<dbReference type="Gene3D" id="3.40.50.300">
    <property type="entry name" value="P-loop containing nucleotide triphosphate hydrolases"/>
    <property type="match status" value="1"/>
</dbReference>
<dbReference type="PANTHER" id="PTHR32039:SF7">
    <property type="entry name" value="COMPETENCE PROTEIN COMM"/>
    <property type="match status" value="1"/>
</dbReference>
<dbReference type="InterPro" id="IPR000523">
    <property type="entry name" value="Mg_chelatse_chII-like_cat_dom"/>
</dbReference>
<dbReference type="Pfam" id="PF13335">
    <property type="entry name" value="Mg_chelatase_C"/>
    <property type="match status" value="1"/>
</dbReference>
<dbReference type="InterPro" id="IPR027417">
    <property type="entry name" value="P-loop_NTPase"/>
</dbReference>
<evidence type="ECO:0000256" key="1">
    <source>
        <dbReference type="ARBA" id="ARBA00006354"/>
    </source>
</evidence>
<dbReference type="Gene3D" id="3.30.230.10">
    <property type="match status" value="1"/>
</dbReference>
<comment type="similarity">
    <text evidence="1">Belongs to the Mg-chelatase subunits D/I family. ComM subfamily.</text>
</comment>
<gene>
    <name evidence="3" type="ORF">COS81_03970</name>
</gene>
<protein>
    <submittedName>
        <fullName evidence="3">Magnesium chelatase</fullName>
    </submittedName>
</protein>
<proteinExistence type="inferred from homology"/>
<dbReference type="EMBL" id="PEWD01000074">
    <property type="protein sequence ID" value="PIU68451.1"/>
    <property type="molecule type" value="Genomic_DNA"/>
</dbReference>
<sequence length="509" mass="55852">MLAKIYSAALVGIDSTLIEVEVDVASFSMPYFGIVGLPDKAVEEAKERVKSAIKNSGATFPVKRIIINLAPADLPKEGPAYDLPIAIGILIASGQLQADLSHSLILGELSLDGSLRSIRGAVPYTFLAQEKGFKKIYLPMQNAREASLIAGIEIYPVSCLNDLSLHLTDQKKIEVQIPLDYEQYSNLNVEFEFDLKEIKGQEQAKRALEITAAGGHNLALKGPPGAGKTLLARSLPSILPKLSLKEALDISKIYSTAGLLPKDKPLILNRPFRSPHHTISHVGLIGGGSNPKPGEISLAHRGVLFLDEFPEFPRAVLESLRQPLEDGVVTVSRAKASCFFPSRFMLVTAANPCPCGYLGDTKKACQCLPSQITRYQKRISGPILDRIDLQVEVPAVKVEKLTSENEKIESSSEVRARVENARARQRKRFNGGVAMCNAEMHLKEIKAYCQIEKEGLLILKEAITNLGLSARSYFKILKVSQTIADLENQEKISAAYIAEALQYRFRDHN</sequence>
<reference evidence="4" key="1">
    <citation type="submission" date="2017-09" db="EMBL/GenBank/DDBJ databases">
        <title>Depth-based differentiation of microbial function through sediment-hosted aquifers and enrichment of novel symbionts in the deep terrestrial subsurface.</title>
        <authorList>
            <person name="Probst A.J."/>
            <person name="Ladd B."/>
            <person name="Jarett J.K."/>
            <person name="Geller-Mcgrath D.E."/>
            <person name="Sieber C.M.K."/>
            <person name="Emerson J.B."/>
            <person name="Anantharaman K."/>
            <person name="Thomas B.C."/>
            <person name="Malmstrom R."/>
            <person name="Stieglmeier M."/>
            <person name="Klingl A."/>
            <person name="Woyke T."/>
            <person name="Ryan C.M."/>
            <person name="Banfield J.F."/>
        </authorList>
    </citation>
    <scope>NUCLEOTIDE SEQUENCE [LARGE SCALE GENOMIC DNA]</scope>
</reference>
<dbReference type="Pfam" id="PF01078">
    <property type="entry name" value="Mg_chelatase"/>
    <property type="match status" value="1"/>
</dbReference>
<dbReference type="PANTHER" id="PTHR32039">
    <property type="entry name" value="MAGNESIUM-CHELATASE SUBUNIT CHLI"/>
    <property type="match status" value="1"/>
</dbReference>
<evidence type="ECO:0000259" key="2">
    <source>
        <dbReference type="SMART" id="SM00382"/>
    </source>
</evidence>
<evidence type="ECO:0000313" key="4">
    <source>
        <dbReference type="Proteomes" id="UP000229916"/>
    </source>
</evidence>
<dbReference type="InterPro" id="IPR003593">
    <property type="entry name" value="AAA+_ATPase"/>
</dbReference>
<evidence type="ECO:0000313" key="3">
    <source>
        <dbReference type="EMBL" id="PIU68451.1"/>
    </source>
</evidence>
<dbReference type="SUPFAM" id="SSF54211">
    <property type="entry name" value="Ribosomal protein S5 domain 2-like"/>
    <property type="match status" value="1"/>
</dbReference>
<accession>A0A2M7AM31</accession>
<dbReference type="InterPro" id="IPR004482">
    <property type="entry name" value="Mg_chelat-rel"/>
</dbReference>
<dbReference type="Pfam" id="PF13541">
    <property type="entry name" value="ChlI"/>
    <property type="match status" value="1"/>
</dbReference>
<dbReference type="AlphaFoldDB" id="A0A2M7AM31"/>
<dbReference type="InterPro" id="IPR025158">
    <property type="entry name" value="Mg_chelat-rel_C"/>
</dbReference>
<dbReference type="PRINTS" id="PR00830">
    <property type="entry name" value="ENDOLAPTASE"/>
</dbReference>
<dbReference type="InterPro" id="IPR045006">
    <property type="entry name" value="CHLI-like"/>
</dbReference>
<dbReference type="GO" id="GO:0005524">
    <property type="term" value="F:ATP binding"/>
    <property type="evidence" value="ECO:0007669"/>
    <property type="project" value="InterPro"/>
</dbReference>